<evidence type="ECO:0000313" key="3">
    <source>
        <dbReference type="Proteomes" id="UP000887569"/>
    </source>
</evidence>
<reference evidence="4 5" key="1">
    <citation type="submission" date="2022-11" db="UniProtKB">
        <authorList>
            <consortium name="WormBaseParasite"/>
        </authorList>
    </citation>
    <scope>IDENTIFICATION</scope>
</reference>
<dbReference type="PANTHER" id="PTHR21538">
    <property type="entry name" value="ANILLIN/RHOTEKIN RTKN"/>
    <property type="match status" value="1"/>
</dbReference>
<dbReference type="InterPro" id="IPR011993">
    <property type="entry name" value="PH-like_dom_sf"/>
</dbReference>
<dbReference type="SMART" id="SM00233">
    <property type="entry name" value="PH"/>
    <property type="match status" value="1"/>
</dbReference>
<proteinExistence type="predicted"/>
<evidence type="ECO:0000313" key="5">
    <source>
        <dbReference type="WBParaSite" id="PgR002_g045_t02"/>
    </source>
</evidence>
<dbReference type="SUPFAM" id="SSF50729">
    <property type="entry name" value="PH domain-like"/>
    <property type="match status" value="1"/>
</dbReference>
<dbReference type="GO" id="GO:0031106">
    <property type="term" value="P:septin ring organization"/>
    <property type="evidence" value="ECO:0007669"/>
    <property type="project" value="TreeGrafter"/>
</dbReference>
<feature type="region of interest" description="Disordered" evidence="1">
    <location>
        <begin position="868"/>
        <end position="897"/>
    </location>
</feature>
<feature type="compositionally biased region" description="Polar residues" evidence="1">
    <location>
        <begin position="251"/>
        <end position="281"/>
    </location>
</feature>
<dbReference type="InterPro" id="IPR001849">
    <property type="entry name" value="PH_domain"/>
</dbReference>
<dbReference type="PANTHER" id="PTHR21538:SF23">
    <property type="entry name" value="ANILLIN"/>
    <property type="match status" value="1"/>
</dbReference>
<dbReference type="GO" id="GO:0000915">
    <property type="term" value="P:actomyosin contractile ring assembly"/>
    <property type="evidence" value="ECO:0007669"/>
    <property type="project" value="TreeGrafter"/>
</dbReference>
<dbReference type="GO" id="GO:0005826">
    <property type="term" value="C:actomyosin contractile ring"/>
    <property type="evidence" value="ECO:0007669"/>
    <property type="project" value="TreeGrafter"/>
</dbReference>
<dbReference type="Pfam" id="PF08174">
    <property type="entry name" value="Anillin"/>
    <property type="match status" value="1"/>
</dbReference>
<feature type="domain" description="PH" evidence="2">
    <location>
        <begin position="1178"/>
        <end position="1292"/>
    </location>
</feature>
<sequence>MRVGQFTRLPMEECSREHWQGGCNGNSRHGAFCTINCCKENDYDRESATSNAYACTTREINQVELTVPNKQAYRSSTTLDGGQQARVSFASIPVLCAHPDDRFGDESYLAPKIRFKPSKDHQPTPGRGVFISESSRNIAQSGERAAISTQRCSISSNSTNTEANCISLTESATSQVMRSDRLLSTPSSTVIKTQYAHPAFDRKKAPLISRRAIDFSHANELASSTPPQHTGNSNLGEKGTCEVLPVESQMRKLSSANSGGSKQTNLSQQKGPTHSYSSRCQDQAAERNAISPGVIYRTRFGEEIVTQSPEVKQRAAHLVNSILQQRANNSAAQNSANSPIRPRWNQPFHKCNVSTRNHLTSQQNQTDRAQRNGNMTMPKTSEVIINLKSSAWRSDPSSPFSKLSTPRSLEIKREDADCELIRRTVSVTNSGRSTIRDRVPRGQTRRLASLFDTMTEEAIAEMTSERARLQANTSMRRNSSVPPQTRVGHRERSAFNALGKGSLDDSFLMERQCESGEGTRYISEVTFRTNRVPEGSNDRSVCGHCRSHSLQSPQFVEVATTPDVHSINNHFDSVAATKRYFESRISAAHRDPQSVTSTNEVRMQPSPIALRGTNNSMEFGDDVFEGRTVDERIETVRRPQELVRSQRAAFSGDACSMPVGMESARHYQNGAQQHANDVQRIESDHCDLLTGKFHGNYAKVHASSSVNTRSNEAEHGCVCTSSTHTGAPSSLHSATPSENLCDHNSNKCSSHDYLCTEHTAPNGNEPHCEVVDSIAEVSKAFAFVDKEESFIDDADARYSRGGTAARASTNKPLGYSISVYRELARGHRPVSDSDMPARFSATTLNMPTPAEERVATCECMESGDVVRSKRDSVTSNPLATSTPLEGSPASAMHSVRGSADQALNSSEISAITVSTTCGSNCEQDYAAQVKRLNEAMLVQEERLSQADAALVHAKKFSSFSGTLAELCIHREVLLCRERLSALRRELERFKMMHTIKKRIPELSPRTQNTFDVSSITIFLNRNFCIRNVDEGSSYAFVALLKAGEQIYATEAITLMDSRVMRVSSVKFNEPIRFTNLPVDLTVTLEVYALKVHEVRGRIVDDRSCAKLRNRARTLLSPLRKPNVDASIVNSSQFTLCGSVALNREAVGTQRFYLDNAEYPLEGTVEVRSSCAVLPPIIETTFRGFLTMYEVISDLGSWARYWAVMRRGVMYFWKYPDDEAAEKPALAFMDLTNCVDKKIELAAVEVCSRPHTFILDLLVPSPSTVMDKKRVLLSADTKEQCIAWIDAINETLEILRA</sequence>
<feature type="region of interest" description="Disordered" evidence="1">
    <location>
        <begin position="218"/>
        <end position="284"/>
    </location>
</feature>
<dbReference type="WBParaSite" id="PgR002_g045_t01">
    <property type="protein sequence ID" value="PgR002_g045_t01"/>
    <property type="gene ID" value="PgR002_g045"/>
</dbReference>
<dbReference type="InterPro" id="IPR012966">
    <property type="entry name" value="AHD"/>
</dbReference>
<feature type="compositionally biased region" description="Polar residues" evidence="1">
    <location>
        <begin position="873"/>
        <end position="884"/>
    </location>
</feature>
<dbReference type="InterPro" id="IPR037840">
    <property type="entry name" value="PH_Anillin"/>
</dbReference>
<evidence type="ECO:0000313" key="4">
    <source>
        <dbReference type="WBParaSite" id="PgR002_g045_t01"/>
    </source>
</evidence>
<evidence type="ECO:0000259" key="2">
    <source>
        <dbReference type="PROSITE" id="PS50003"/>
    </source>
</evidence>
<dbReference type="Proteomes" id="UP000887569">
    <property type="component" value="Unplaced"/>
</dbReference>
<protein>
    <submittedName>
        <fullName evidence="4 5">PH domain-containing protein</fullName>
    </submittedName>
</protein>
<dbReference type="InterPro" id="IPR051364">
    <property type="entry name" value="Cytokinesis/Rho-signaling"/>
</dbReference>
<organism evidence="3 4">
    <name type="scientific">Parascaris univalens</name>
    <name type="common">Nematode worm</name>
    <dbReference type="NCBI Taxonomy" id="6257"/>
    <lineage>
        <taxon>Eukaryota</taxon>
        <taxon>Metazoa</taxon>
        <taxon>Ecdysozoa</taxon>
        <taxon>Nematoda</taxon>
        <taxon>Chromadorea</taxon>
        <taxon>Rhabditida</taxon>
        <taxon>Spirurina</taxon>
        <taxon>Ascaridomorpha</taxon>
        <taxon>Ascaridoidea</taxon>
        <taxon>Ascarididae</taxon>
        <taxon>Parascaris</taxon>
    </lineage>
</organism>
<evidence type="ECO:0000256" key="1">
    <source>
        <dbReference type="SAM" id="MobiDB-lite"/>
    </source>
</evidence>
<dbReference type="Pfam" id="PF00169">
    <property type="entry name" value="PH"/>
    <property type="match status" value="1"/>
</dbReference>
<dbReference type="PROSITE" id="PS50003">
    <property type="entry name" value="PH_DOMAIN"/>
    <property type="match status" value="1"/>
</dbReference>
<dbReference type="Gene3D" id="2.30.29.30">
    <property type="entry name" value="Pleckstrin-homology domain (PH domain)/Phosphotyrosine-binding domain (PTB)"/>
    <property type="match status" value="1"/>
</dbReference>
<dbReference type="CDD" id="cd01263">
    <property type="entry name" value="PH_anillin"/>
    <property type="match status" value="1"/>
</dbReference>
<name>A0A915A6A2_PARUN</name>
<dbReference type="GO" id="GO:0000281">
    <property type="term" value="P:mitotic cytokinesis"/>
    <property type="evidence" value="ECO:0007669"/>
    <property type="project" value="TreeGrafter"/>
</dbReference>
<dbReference type="WBParaSite" id="PgR002_g045_t02">
    <property type="protein sequence ID" value="PgR002_g045_t02"/>
    <property type="gene ID" value="PgR002_g045"/>
</dbReference>
<accession>A0A915A6A2</accession>
<feature type="compositionally biased region" description="Polar residues" evidence="1">
    <location>
        <begin position="221"/>
        <end position="235"/>
    </location>
</feature>
<keyword evidence="3" id="KW-1185">Reference proteome</keyword>